<dbReference type="BioCyc" id="KPNE507522:GI0B-5620-MONOMER"/>
<reference evidence="1 2" key="1">
    <citation type="journal article" date="2008" name="PLoS Genet.">
        <title>Complete genome sequence of the N2-fixing broad host range endophyte Klebsiella pneumoniae 342 and virulence predictions verified in mice.</title>
        <authorList>
            <person name="Fouts D.E."/>
            <person name="Tyler H.L."/>
            <person name="DeBoy R.T."/>
            <person name="Daugherty S."/>
            <person name="Ren Q."/>
            <person name="Badger J.H."/>
            <person name="Durkin A.S."/>
            <person name="Huot H."/>
            <person name="Shrivastava S."/>
            <person name="Kothari S."/>
            <person name="Dodson R.J."/>
            <person name="Mohamoud Y."/>
            <person name="Khouri H."/>
            <person name="Roesch L.F."/>
            <person name="Krogfelt K.A."/>
            <person name="Struve C."/>
            <person name="Triplett E.W."/>
            <person name="Methe B.A."/>
        </authorList>
    </citation>
    <scope>NUCLEOTIDE SEQUENCE [LARGE SCALE GENOMIC DNA]</scope>
    <source>
        <strain evidence="1 2">342</strain>
        <plasmid evidence="2">Plasmid pKP187</plasmid>
    </source>
</reference>
<protein>
    <submittedName>
        <fullName evidence="1">Uncharacterized protein</fullName>
    </submittedName>
</protein>
<dbReference type="Proteomes" id="UP000001734">
    <property type="component" value="Plasmid pKP187"/>
</dbReference>
<proteinExistence type="predicted"/>
<evidence type="ECO:0000313" key="1">
    <source>
        <dbReference type="EMBL" id="ACI12070.1"/>
    </source>
</evidence>
<dbReference type="AlphaFoldDB" id="B5RK10"/>
<evidence type="ECO:0000313" key="2">
    <source>
        <dbReference type="Proteomes" id="UP000001734"/>
    </source>
</evidence>
<gene>
    <name evidence="1" type="ordered locus">KPK_A0086</name>
</gene>
<organism evidence="1 2">
    <name type="scientific">Klebsiella variicola (strain 342)</name>
    <name type="common">Klebsiella pneumoniae</name>
    <dbReference type="NCBI Taxonomy" id="507522"/>
    <lineage>
        <taxon>Bacteria</taxon>
        <taxon>Pseudomonadati</taxon>
        <taxon>Pseudomonadota</taxon>
        <taxon>Gammaproteobacteria</taxon>
        <taxon>Enterobacterales</taxon>
        <taxon>Enterobacteriaceae</taxon>
        <taxon>Klebsiella/Raoultella group</taxon>
        <taxon>Klebsiella</taxon>
        <taxon>Klebsiella pneumoniae complex</taxon>
    </lineage>
</organism>
<dbReference type="KEGG" id="kpe:KPK_A0086"/>
<accession>B5RK10</accession>
<name>B5RK10_KLEV3</name>
<sequence>MINLSEGIFCYGFTKYLTRGFAYIDKAYNMSNATSPIA</sequence>
<geneLocation type="plasmid" evidence="1 2">
    <name>pKP187</name>
</geneLocation>
<dbReference type="HOGENOM" id="CLU_3328969_0_0_6"/>
<dbReference type="EMBL" id="CP000965">
    <property type="protein sequence ID" value="ACI12070.1"/>
    <property type="molecule type" value="Genomic_DNA"/>
</dbReference>
<keyword evidence="1" id="KW-0614">Plasmid</keyword>